<keyword evidence="3" id="KW-0489">Methyltransferase</keyword>
<accession>A0A9X2W195</accession>
<reference evidence="3" key="1">
    <citation type="submission" date="2022-09" db="EMBL/GenBank/DDBJ databases">
        <title>The genome sequence of Tsuneonella sp. YG55.</title>
        <authorList>
            <person name="Liu Y."/>
        </authorList>
    </citation>
    <scope>NUCLEOTIDE SEQUENCE</scope>
    <source>
        <strain evidence="3">YG55</strain>
    </source>
</reference>
<organism evidence="3 4">
    <name type="scientific">Tsuneonella litorea</name>
    <dbReference type="NCBI Taxonomy" id="2976475"/>
    <lineage>
        <taxon>Bacteria</taxon>
        <taxon>Pseudomonadati</taxon>
        <taxon>Pseudomonadota</taxon>
        <taxon>Alphaproteobacteria</taxon>
        <taxon>Sphingomonadales</taxon>
        <taxon>Erythrobacteraceae</taxon>
        <taxon>Tsuneonella</taxon>
    </lineage>
</organism>
<keyword evidence="1" id="KW-0808">Transferase</keyword>
<dbReference type="InterPro" id="IPR041698">
    <property type="entry name" value="Methyltransf_25"/>
</dbReference>
<comment type="caution">
    <text evidence="3">The sequence shown here is derived from an EMBL/GenBank/DDBJ whole genome shotgun (WGS) entry which is preliminary data.</text>
</comment>
<dbReference type="SUPFAM" id="SSF53335">
    <property type="entry name" value="S-adenosyl-L-methionine-dependent methyltransferases"/>
    <property type="match status" value="1"/>
</dbReference>
<evidence type="ECO:0000259" key="2">
    <source>
        <dbReference type="Pfam" id="PF13649"/>
    </source>
</evidence>
<protein>
    <submittedName>
        <fullName evidence="3">Class I SAM-dependent methyltransferase</fullName>
    </submittedName>
</protein>
<dbReference type="Proteomes" id="UP001142648">
    <property type="component" value="Unassembled WGS sequence"/>
</dbReference>
<dbReference type="Gene3D" id="3.40.50.150">
    <property type="entry name" value="Vaccinia Virus protein VP39"/>
    <property type="match status" value="1"/>
</dbReference>
<gene>
    <name evidence="3" type="ORF">N0B51_08700</name>
</gene>
<evidence type="ECO:0000313" key="4">
    <source>
        <dbReference type="Proteomes" id="UP001142648"/>
    </source>
</evidence>
<dbReference type="InterPro" id="IPR029063">
    <property type="entry name" value="SAM-dependent_MTases_sf"/>
</dbReference>
<evidence type="ECO:0000313" key="3">
    <source>
        <dbReference type="EMBL" id="MCT2559058.1"/>
    </source>
</evidence>
<dbReference type="GO" id="GO:0008168">
    <property type="term" value="F:methyltransferase activity"/>
    <property type="evidence" value="ECO:0007669"/>
    <property type="project" value="UniProtKB-KW"/>
</dbReference>
<name>A0A9X2W195_9SPHN</name>
<feature type="domain" description="Methyltransferase" evidence="2">
    <location>
        <begin position="45"/>
        <end position="138"/>
    </location>
</feature>
<evidence type="ECO:0000256" key="1">
    <source>
        <dbReference type="ARBA" id="ARBA00022679"/>
    </source>
</evidence>
<dbReference type="EMBL" id="JAOAMV010000004">
    <property type="protein sequence ID" value="MCT2559058.1"/>
    <property type="molecule type" value="Genomic_DNA"/>
</dbReference>
<proteinExistence type="predicted"/>
<keyword evidence="4" id="KW-1185">Reference proteome</keyword>
<dbReference type="PANTHER" id="PTHR43861">
    <property type="entry name" value="TRANS-ACONITATE 2-METHYLTRANSFERASE-RELATED"/>
    <property type="match status" value="1"/>
</dbReference>
<dbReference type="Pfam" id="PF13649">
    <property type="entry name" value="Methyltransf_25"/>
    <property type="match status" value="1"/>
</dbReference>
<dbReference type="RefSeq" id="WP_259961929.1">
    <property type="nucleotide sequence ID" value="NZ_JAOAMV010000004.1"/>
</dbReference>
<sequence length="274" mass="29705">MTDRRDWEGRTGRKWAEEWRRTDRSFAEITHRLLDGARRGPVTRVLDVGCGAGELSLALAREHGDAQVVGIDVSEQLVAVARERGARLRNASFECADAAEWSVPQQAPDLIVSRHGVMFFPDPMAAFAHLRAQMVTGGRLLFSCFRDRRENPWASRIADLIPPGRIAAPDPGAPGPFAFADRAYVEAILAGANWRDVAFDRIDYAYVAGAGGDPVSDALTYFLAIGPAAAAAAELDPDERAVFVGRLEAFLAGYRDGSIVALPAAAWIVSARTD</sequence>
<dbReference type="AlphaFoldDB" id="A0A9X2W195"/>
<dbReference type="GO" id="GO:0032259">
    <property type="term" value="P:methylation"/>
    <property type="evidence" value="ECO:0007669"/>
    <property type="project" value="UniProtKB-KW"/>
</dbReference>
<dbReference type="CDD" id="cd02440">
    <property type="entry name" value="AdoMet_MTases"/>
    <property type="match status" value="1"/>
</dbReference>